<sequence>MRKIQEILRLKYESKLSHEKIAGALGLSKGAVAKYITQARAQGIVWPLPQGQDLASLEERLALPSERRPATGKAEPDCFRIHVELKRKGVTLRLLWEEYTAAHGPAAYRYSQFCEHYRQWRGRQRRSMRQRHLAGEKLFIDYCGPTVDVLNGATGEIRQAHVFVAVLGASSYTYVEATWSQGLADWVASHTRALEFFGGVPLLLVPDNLKSAVSRADRYAPQINPTYADLAHHYGTAVLPARPYKPKDKAKAEVAVQVVERWILARLRHRRFFSLVELNTAIRQLRGQMNDRPLQRHKVSRRELFETLDKPVLRPLPPTPYEYAQWKKAKVGIDYHIEFDGRLYSVPHNLVGQAVELRISATVISVLHKGKQIAVHQRQGSGRFSTQTHHMPQSHRHHQEWSPGRFLNWAKQVGAATLTVVRHQLENRPHPEHGYRACLGILHQSRHYGDERLERACAQAVRIGSPTYRSIASILKNGLEKDLPHESISEHEPLVHDNLRGPGYYR</sequence>
<evidence type="ECO:0000259" key="3">
    <source>
        <dbReference type="PROSITE" id="PS50994"/>
    </source>
</evidence>
<gene>
    <name evidence="4" type="ORF">BECKUNK1418G_GA0071005_110911</name>
    <name evidence="5" type="ORF">BECKUNK1418H_GA0071006_110211</name>
</gene>
<dbReference type="PANTHER" id="PTHR35004:SF8">
    <property type="entry name" value="TRANSPOSASE RV3428C-RELATED"/>
    <property type="match status" value="1"/>
</dbReference>
<dbReference type="GO" id="GO:0003677">
    <property type="term" value="F:DNA binding"/>
    <property type="evidence" value="ECO:0007669"/>
    <property type="project" value="InterPro"/>
</dbReference>
<dbReference type="InterPro" id="IPR012337">
    <property type="entry name" value="RNaseH-like_sf"/>
</dbReference>
<dbReference type="InterPro" id="IPR017895">
    <property type="entry name" value="HTH_IS408/IS1162_type"/>
</dbReference>
<dbReference type="AlphaFoldDB" id="A0A451B1S3"/>
<evidence type="ECO:0000259" key="2">
    <source>
        <dbReference type="PROSITE" id="PS50532"/>
    </source>
</evidence>
<dbReference type="EMBL" id="CAADFZ010000109">
    <property type="protein sequence ID" value="VFK66814.1"/>
    <property type="molecule type" value="Genomic_DNA"/>
</dbReference>
<name>A0A451B1S3_9GAMM</name>
<accession>A0A451B1S3</accession>
<dbReference type="GO" id="GO:0015074">
    <property type="term" value="P:DNA integration"/>
    <property type="evidence" value="ECO:0007669"/>
    <property type="project" value="InterPro"/>
</dbReference>
<feature type="domain" description="HTH IS408-type" evidence="2">
    <location>
        <begin position="4"/>
        <end position="85"/>
    </location>
</feature>
<evidence type="ECO:0000256" key="1">
    <source>
        <dbReference type="ARBA" id="ARBA00009277"/>
    </source>
</evidence>
<dbReference type="GO" id="GO:0016987">
    <property type="term" value="F:sigma factor activity"/>
    <property type="evidence" value="ECO:0007669"/>
    <property type="project" value="InterPro"/>
</dbReference>
<dbReference type="PANTHER" id="PTHR35004">
    <property type="entry name" value="TRANSPOSASE RV3428C-RELATED"/>
    <property type="match status" value="1"/>
</dbReference>
<dbReference type="InterPro" id="IPR013249">
    <property type="entry name" value="RNA_pol_sigma70_r4_t2"/>
</dbReference>
<dbReference type="Gene3D" id="3.30.420.10">
    <property type="entry name" value="Ribonuclease H-like superfamily/Ribonuclease H"/>
    <property type="match status" value="1"/>
</dbReference>
<dbReference type="InterPro" id="IPR036397">
    <property type="entry name" value="RNaseH_sf"/>
</dbReference>
<dbReference type="Pfam" id="PF00665">
    <property type="entry name" value="rve"/>
    <property type="match status" value="1"/>
</dbReference>
<evidence type="ECO:0000313" key="5">
    <source>
        <dbReference type="EMBL" id="VFK72233.1"/>
    </source>
</evidence>
<evidence type="ECO:0000313" key="4">
    <source>
        <dbReference type="EMBL" id="VFK66814.1"/>
    </source>
</evidence>
<dbReference type="GO" id="GO:0006352">
    <property type="term" value="P:DNA-templated transcription initiation"/>
    <property type="evidence" value="ECO:0007669"/>
    <property type="project" value="InterPro"/>
</dbReference>
<dbReference type="NCBIfam" id="NF033546">
    <property type="entry name" value="transpos_IS21"/>
    <property type="match status" value="1"/>
</dbReference>
<proteinExistence type="inferred from homology"/>
<feature type="domain" description="Integrase catalytic" evidence="3">
    <location>
        <begin position="128"/>
        <end position="312"/>
    </location>
</feature>
<dbReference type="Gene3D" id="1.10.10.60">
    <property type="entry name" value="Homeodomain-like"/>
    <property type="match status" value="1"/>
</dbReference>
<dbReference type="InterPro" id="IPR001584">
    <property type="entry name" value="Integrase_cat-core"/>
</dbReference>
<dbReference type="Pfam" id="PF22483">
    <property type="entry name" value="Mu-transpos_C_2"/>
    <property type="match status" value="1"/>
</dbReference>
<dbReference type="Pfam" id="PF08281">
    <property type="entry name" value="Sigma70_r4_2"/>
    <property type="match status" value="1"/>
</dbReference>
<dbReference type="SUPFAM" id="SSF53098">
    <property type="entry name" value="Ribonuclease H-like"/>
    <property type="match status" value="1"/>
</dbReference>
<dbReference type="InterPro" id="IPR054353">
    <property type="entry name" value="IstA-like_C"/>
</dbReference>
<dbReference type="PROSITE" id="PS50532">
    <property type="entry name" value="HTH_IS408"/>
    <property type="match status" value="1"/>
</dbReference>
<organism evidence="5">
    <name type="scientific">Candidatus Kentrum sp. UNK</name>
    <dbReference type="NCBI Taxonomy" id="2126344"/>
    <lineage>
        <taxon>Bacteria</taxon>
        <taxon>Pseudomonadati</taxon>
        <taxon>Pseudomonadota</taxon>
        <taxon>Gammaproteobacteria</taxon>
        <taxon>Candidatus Kentrum</taxon>
    </lineage>
</organism>
<comment type="similarity">
    <text evidence="1">Belongs to the transposase IS21/IS408/IS1162 family.</text>
</comment>
<dbReference type="EMBL" id="CAADGD010000102">
    <property type="protein sequence ID" value="VFK72233.1"/>
    <property type="molecule type" value="Genomic_DNA"/>
</dbReference>
<protein>
    <submittedName>
        <fullName evidence="5">Transposase</fullName>
    </submittedName>
</protein>
<dbReference type="PROSITE" id="PS50994">
    <property type="entry name" value="INTEGRASE"/>
    <property type="match status" value="1"/>
</dbReference>
<reference evidence="5" key="1">
    <citation type="submission" date="2019-02" db="EMBL/GenBank/DDBJ databases">
        <authorList>
            <person name="Gruber-Vodicka R. H."/>
            <person name="Seah K. B. B."/>
        </authorList>
    </citation>
    <scope>NUCLEOTIDE SEQUENCE</scope>
    <source>
        <strain evidence="5">BECK_BY19</strain>
        <strain evidence="4">BECK_BY8</strain>
    </source>
</reference>